<sequence>MATIEGYCERLSYAPGEVVSVACRTRAGTFAAEVARVGAEREIVWYGDGLPGRWQEAPARASEVGCSWEPSFTVPLPADARSGYYEVVLRARDEVDGRLDEGRACFVVRPGAPPHRSRVLLALSTNTYNAYNDWGGPSLYTGATRASFRRPFAPGFLVKPEPHVRYPDVEDIDDPEHEHFRRWADLHGLARWSGSSGWHNWERPFVRWAEREGWQLDVCTNADLELHPEVLDGHRLVVSVGHDEYWSWGMRDRLEAFVEAGGNVAFFSGNSVCWQVRFEDDGATMVCYKAAYEDDPAYRGGDRQRTTTMWCSGVVGRPENHLTGLSFSRGGYVRMGRAVPRSSGAYTVWRPEHWVLEGTGLRYGDPFGDRDRIVAYEVDGCELAASPEDGRPVPTGRDGTPEDFTVLATAPARLWSGDELPSRYRTGEPSDLEWTAAEVFGDASPEHVARLAYNHAVMGVFTRGGTVFNAGTTDWAYGLAGRDPFVERITRNVLDRLAGPA</sequence>
<organism evidence="2 3">
    <name type="scientific">Acidiferrimicrobium australe</name>
    <dbReference type="NCBI Taxonomy" id="2664430"/>
    <lineage>
        <taxon>Bacteria</taxon>
        <taxon>Bacillati</taxon>
        <taxon>Actinomycetota</taxon>
        <taxon>Acidimicrobiia</taxon>
        <taxon>Acidimicrobiales</taxon>
        <taxon>Acidimicrobiaceae</taxon>
        <taxon>Acidiferrimicrobium</taxon>
    </lineage>
</organism>
<keyword evidence="3" id="KW-1185">Reference proteome</keyword>
<dbReference type="Proteomes" id="UP000437736">
    <property type="component" value="Unassembled WGS sequence"/>
</dbReference>
<comment type="caution">
    <text evidence="2">The sequence shown here is derived from an EMBL/GenBank/DDBJ whole genome shotgun (WGS) entry which is preliminary data.</text>
</comment>
<feature type="domain" description="N,N-dimethylformamidase beta subunit-like C-terminal" evidence="1">
    <location>
        <begin position="37"/>
        <end position="480"/>
    </location>
</feature>
<accession>A0ABW9QQR4</accession>
<dbReference type="SUPFAM" id="SSF52317">
    <property type="entry name" value="Class I glutamine amidotransferase-like"/>
    <property type="match status" value="1"/>
</dbReference>
<name>A0ABW9QQR4_9ACTN</name>
<protein>
    <recommendedName>
        <fullName evidence="1">N,N-dimethylformamidase beta subunit-like C-terminal domain-containing protein</fullName>
    </recommendedName>
</protein>
<gene>
    <name evidence="2" type="ORF">GHK86_05470</name>
</gene>
<dbReference type="Pfam" id="PF20254">
    <property type="entry name" value="DMFA2_C"/>
    <property type="match status" value="1"/>
</dbReference>
<dbReference type="InterPro" id="IPR029062">
    <property type="entry name" value="Class_I_gatase-like"/>
</dbReference>
<evidence type="ECO:0000259" key="1">
    <source>
        <dbReference type="Pfam" id="PF20254"/>
    </source>
</evidence>
<dbReference type="EMBL" id="WJHE01000231">
    <property type="protein sequence ID" value="MST32175.1"/>
    <property type="molecule type" value="Genomic_DNA"/>
</dbReference>
<evidence type="ECO:0000313" key="2">
    <source>
        <dbReference type="EMBL" id="MST32175.1"/>
    </source>
</evidence>
<proteinExistence type="predicted"/>
<reference evidence="2 3" key="1">
    <citation type="submission" date="2019-11" db="EMBL/GenBank/DDBJ databases">
        <title>Acidiferrimicrobium australis gen. nov., sp. nov., an acidophilic and obligately heterotrophic, member of the Actinobacteria that catalyses dissimilatory oxido- reduction of iron isolated from metal-rich acidic water in Chile.</title>
        <authorList>
            <person name="Gonzalez D."/>
            <person name="Huber K."/>
            <person name="Hedrich S."/>
            <person name="Rojas-Villalobos C."/>
            <person name="Quatrini R."/>
            <person name="Dinamarca M.A."/>
            <person name="Schwarz A."/>
            <person name="Canales C."/>
            <person name="Nancucheo I."/>
        </authorList>
    </citation>
    <scope>NUCLEOTIDE SEQUENCE [LARGE SCALE GENOMIC DNA]</scope>
    <source>
        <strain evidence="2 3">USS-CCA1</strain>
    </source>
</reference>
<evidence type="ECO:0000313" key="3">
    <source>
        <dbReference type="Proteomes" id="UP000437736"/>
    </source>
</evidence>
<dbReference type="InterPro" id="IPR046540">
    <property type="entry name" value="DMFA2_C"/>
</dbReference>